<dbReference type="PANTHER" id="PTHR43800:SF1">
    <property type="entry name" value="PEPTIDYL-LYSINE N-ACETYLTRANSFERASE YJAB"/>
    <property type="match status" value="1"/>
</dbReference>
<reference evidence="4 5" key="1">
    <citation type="submission" date="2017-05" db="EMBL/GenBank/DDBJ databases">
        <authorList>
            <person name="Varghese N."/>
            <person name="Submissions S."/>
        </authorList>
    </citation>
    <scope>NUCLEOTIDE SEQUENCE [LARGE SCALE GENOMIC DNA]</scope>
    <source>
        <strain evidence="4 5">DSM 21342</strain>
    </source>
</reference>
<dbReference type="RefSeq" id="WP_142602784.1">
    <property type="nucleotide sequence ID" value="NZ_FXSZ01000003.1"/>
</dbReference>
<keyword evidence="4" id="KW-0689">Ribosomal protein</keyword>
<dbReference type="CDD" id="cd04301">
    <property type="entry name" value="NAT_SF"/>
    <property type="match status" value="1"/>
</dbReference>
<dbReference type="OrthoDB" id="9800604at2"/>
<evidence type="ECO:0000256" key="2">
    <source>
        <dbReference type="ARBA" id="ARBA00023315"/>
    </source>
</evidence>
<feature type="domain" description="N-acetyltransferase" evidence="3">
    <location>
        <begin position="2"/>
        <end position="163"/>
    </location>
</feature>
<dbReference type="EMBL" id="FXSZ01000003">
    <property type="protein sequence ID" value="SMO56230.1"/>
    <property type="molecule type" value="Genomic_DNA"/>
</dbReference>
<keyword evidence="4" id="KW-0687">Ribonucleoprotein</keyword>
<dbReference type="PANTHER" id="PTHR43800">
    <property type="entry name" value="PEPTIDYL-LYSINE N-ACETYLTRANSFERASE YJAB"/>
    <property type="match status" value="1"/>
</dbReference>
<dbReference type="PROSITE" id="PS51186">
    <property type="entry name" value="GNAT"/>
    <property type="match status" value="1"/>
</dbReference>
<evidence type="ECO:0000256" key="1">
    <source>
        <dbReference type="ARBA" id="ARBA00022679"/>
    </source>
</evidence>
<dbReference type="InterPro" id="IPR016181">
    <property type="entry name" value="Acyl_CoA_acyltransferase"/>
</dbReference>
<protein>
    <submittedName>
        <fullName evidence="4">Ribosomal protein S18 acetylase RimI</fullName>
    </submittedName>
</protein>
<sequence>MLTYKKASLNDIPIIMDLAERSWKVTYKDIISAEQIEYMFNNSYSYDPLKNQMAEQGHTFLIAYEEENPVGFASFSLIGKTTFKLHKLYVVPETQGKGIGRYLVEAVIREVKRLGASILELNVNRYNAKAKAFYDRIGFEVYKEVDIPLGDFFLNDYILRKKL</sequence>
<keyword evidence="1" id="KW-0808">Transferase</keyword>
<evidence type="ECO:0000259" key="3">
    <source>
        <dbReference type="PROSITE" id="PS51186"/>
    </source>
</evidence>
<keyword evidence="5" id="KW-1185">Reference proteome</keyword>
<dbReference type="SUPFAM" id="SSF55729">
    <property type="entry name" value="Acyl-CoA N-acyltransferases (Nat)"/>
    <property type="match status" value="1"/>
</dbReference>
<gene>
    <name evidence="4" type="ORF">SAMN06265350_103336</name>
</gene>
<dbReference type="GO" id="GO:0005840">
    <property type="term" value="C:ribosome"/>
    <property type="evidence" value="ECO:0007669"/>
    <property type="project" value="UniProtKB-KW"/>
</dbReference>
<dbReference type="Pfam" id="PF00583">
    <property type="entry name" value="Acetyltransf_1"/>
    <property type="match status" value="1"/>
</dbReference>
<name>A0A521CBU4_9SPHI</name>
<keyword evidence="2" id="KW-0012">Acyltransferase</keyword>
<organism evidence="4 5">
    <name type="scientific">Solitalea koreensis</name>
    <dbReference type="NCBI Taxonomy" id="543615"/>
    <lineage>
        <taxon>Bacteria</taxon>
        <taxon>Pseudomonadati</taxon>
        <taxon>Bacteroidota</taxon>
        <taxon>Sphingobacteriia</taxon>
        <taxon>Sphingobacteriales</taxon>
        <taxon>Sphingobacteriaceae</taxon>
        <taxon>Solitalea</taxon>
    </lineage>
</organism>
<dbReference type="Gene3D" id="3.40.630.30">
    <property type="match status" value="1"/>
</dbReference>
<dbReference type="Proteomes" id="UP000315971">
    <property type="component" value="Unassembled WGS sequence"/>
</dbReference>
<dbReference type="InterPro" id="IPR000182">
    <property type="entry name" value="GNAT_dom"/>
</dbReference>
<proteinExistence type="predicted"/>
<accession>A0A521CBU4</accession>
<evidence type="ECO:0000313" key="5">
    <source>
        <dbReference type="Proteomes" id="UP000315971"/>
    </source>
</evidence>
<dbReference type="AlphaFoldDB" id="A0A521CBU4"/>
<evidence type="ECO:0000313" key="4">
    <source>
        <dbReference type="EMBL" id="SMO56230.1"/>
    </source>
</evidence>
<dbReference type="GO" id="GO:0016747">
    <property type="term" value="F:acyltransferase activity, transferring groups other than amino-acyl groups"/>
    <property type="evidence" value="ECO:0007669"/>
    <property type="project" value="InterPro"/>
</dbReference>